<sequence length="156" mass="16740">MASSVSTYFCTRFSCTRRCAFTSPSAAMVSSFTSSFMSASVSATASASTTFPPLLTIVSSAVTLDARLSTSRVTREMALAARSALLVRRSSRRRLALAAGSSSMTILERSLTPAMSRKALESLSLSLYTTFWSSGCNPVFSDSSFFSSPKEAWELM</sequence>
<reference evidence="1" key="1">
    <citation type="submission" date="2014-09" db="EMBL/GenBank/DDBJ databases">
        <authorList>
            <person name="Magalhaes I.L.F."/>
            <person name="Oliveira U."/>
            <person name="Santos F.R."/>
            <person name="Vidigal T.H.D.A."/>
            <person name="Brescovit A.D."/>
            <person name="Santos A.J."/>
        </authorList>
    </citation>
    <scope>NUCLEOTIDE SEQUENCE</scope>
    <source>
        <tissue evidence="1">Shoot tissue taken approximately 20 cm above the soil surface</tissue>
    </source>
</reference>
<organism evidence="1">
    <name type="scientific">Arundo donax</name>
    <name type="common">Giant reed</name>
    <name type="synonym">Donax arundinaceus</name>
    <dbReference type="NCBI Taxonomy" id="35708"/>
    <lineage>
        <taxon>Eukaryota</taxon>
        <taxon>Viridiplantae</taxon>
        <taxon>Streptophyta</taxon>
        <taxon>Embryophyta</taxon>
        <taxon>Tracheophyta</taxon>
        <taxon>Spermatophyta</taxon>
        <taxon>Magnoliopsida</taxon>
        <taxon>Liliopsida</taxon>
        <taxon>Poales</taxon>
        <taxon>Poaceae</taxon>
        <taxon>PACMAD clade</taxon>
        <taxon>Arundinoideae</taxon>
        <taxon>Arundineae</taxon>
        <taxon>Arundo</taxon>
    </lineage>
</organism>
<dbReference type="AlphaFoldDB" id="A0A0A9BP81"/>
<protein>
    <submittedName>
        <fullName evidence="1">Uncharacterized protein</fullName>
    </submittedName>
</protein>
<evidence type="ECO:0000313" key="1">
    <source>
        <dbReference type="EMBL" id="JAD65131.1"/>
    </source>
</evidence>
<reference evidence="1" key="2">
    <citation type="journal article" date="2015" name="Data Brief">
        <title>Shoot transcriptome of the giant reed, Arundo donax.</title>
        <authorList>
            <person name="Barrero R.A."/>
            <person name="Guerrero F.D."/>
            <person name="Moolhuijzen P."/>
            <person name="Goolsby J.A."/>
            <person name="Tidwell J."/>
            <person name="Bellgard S.E."/>
            <person name="Bellgard M.I."/>
        </authorList>
    </citation>
    <scope>NUCLEOTIDE SEQUENCE</scope>
    <source>
        <tissue evidence="1">Shoot tissue taken approximately 20 cm above the soil surface</tissue>
    </source>
</reference>
<dbReference type="EMBL" id="GBRH01232764">
    <property type="protein sequence ID" value="JAD65131.1"/>
    <property type="molecule type" value="Transcribed_RNA"/>
</dbReference>
<name>A0A0A9BP81_ARUDO</name>
<proteinExistence type="predicted"/>
<accession>A0A0A9BP81</accession>